<dbReference type="GO" id="GO:0000981">
    <property type="term" value="F:DNA-binding transcription factor activity, RNA polymerase II-specific"/>
    <property type="evidence" value="ECO:0007669"/>
    <property type="project" value="InterPro"/>
</dbReference>
<feature type="domain" description="Zn(2)-C6 fungal-type" evidence="7">
    <location>
        <begin position="27"/>
        <end position="57"/>
    </location>
</feature>
<dbReference type="EMBL" id="MCFC01000018">
    <property type="protein sequence ID" value="ORY30760.1"/>
    <property type="molecule type" value="Genomic_DNA"/>
</dbReference>
<dbReference type="PROSITE" id="PS00463">
    <property type="entry name" value="ZN2_CY6_FUNGAL_1"/>
    <property type="match status" value="1"/>
</dbReference>
<keyword evidence="9" id="KW-1185">Reference proteome</keyword>
<dbReference type="SMART" id="SM00906">
    <property type="entry name" value="Fungal_trans"/>
    <property type="match status" value="1"/>
</dbReference>
<dbReference type="OrthoDB" id="4456959at2759"/>
<dbReference type="GO" id="GO:0003677">
    <property type="term" value="F:DNA binding"/>
    <property type="evidence" value="ECO:0007669"/>
    <property type="project" value="InterPro"/>
</dbReference>
<dbReference type="GO" id="GO:0008270">
    <property type="term" value="F:zinc ion binding"/>
    <property type="evidence" value="ECO:0007669"/>
    <property type="project" value="InterPro"/>
</dbReference>
<dbReference type="PANTHER" id="PTHR47338:SF20">
    <property type="entry name" value="ZN(II)2CYS6 TRANSCRIPTION FACTOR (EUROFUNG)"/>
    <property type="match status" value="1"/>
</dbReference>
<evidence type="ECO:0000313" key="9">
    <source>
        <dbReference type="Proteomes" id="UP000193986"/>
    </source>
</evidence>
<proteinExistence type="predicted"/>
<feature type="region of interest" description="Disordered" evidence="6">
    <location>
        <begin position="151"/>
        <end position="170"/>
    </location>
</feature>
<dbReference type="Pfam" id="PF04082">
    <property type="entry name" value="Fungal_trans"/>
    <property type="match status" value="1"/>
</dbReference>
<protein>
    <submittedName>
        <fullName evidence="8">Fungal-specific transcription factor domain-domain-containing protein</fullName>
    </submittedName>
</protein>
<dbReference type="PANTHER" id="PTHR47338">
    <property type="entry name" value="ZN(II)2CYS6 TRANSCRIPTION FACTOR (EUROFUNG)-RELATED"/>
    <property type="match status" value="1"/>
</dbReference>
<dbReference type="InterPro" id="IPR036864">
    <property type="entry name" value="Zn2-C6_fun-type_DNA-bd_sf"/>
</dbReference>
<keyword evidence="4" id="KW-0804">Transcription</keyword>
<dbReference type="AlphaFoldDB" id="A0A1Y2B8A1"/>
<dbReference type="CDD" id="cd00067">
    <property type="entry name" value="GAL4"/>
    <property type="match status" value="1"/>
</dbReference>
<dbReference type="InterPro" id="IPR001138">
    <property type="entry name" value="Zn2Cys6_DnaBD"/>
</dbReference>
<reference evidence="8 9" key="1">
    <citation type="submission" date="2016-07" db="EMBL/GenBank/DDBJ databases">
        <title>Pervasive Adenine N6-methylation of Active Genes in Fungi.</title>
        <authorList>
            <consortium name="DOE Joint Genome Institute"/>
            <person name="Mondo S.J."/>
            <person name="Dannebaum R.O."/>
            <person name="Kuo R.C."/>
            <person name="Labutti K."/>
            <person name="Haridas S."/>
            <person name="Kuo A."/>
            <person name="Salamov A."/>
            <person name="Ahrendt S.R."/>
            <person name="Lipzen A."/>
            <person name="Sullivan W."/>
            <person name="Andreopoulos W.B."/>
            <person name="Clum A."/>
            <person name="Lindquist E."/>
            <person name="Daum C."/>
            <person name="Ramamoorthy G.K."/>
            <person name="Gryganskyi A."/>
            <person name="Culley D."/>
            <person name="Magnuson J.K."/>
            <person name="James T.Y."/>
            <person name="O'Malley M.A."/>
            <person name="Stajich J.E."/>
            <person name="Spatafora J.W."/>
            <person name="Visel A."/>
            <person name="Grigoriev I.V."/>
        </authorList>
    </citation>
    <scope>NUCLEOTIDE SEQUENCE [LARGE SCALE GENOMIC DNA]</scope>
    <source>
        <strain evidence="8 9">68-887.2</strain>
    </source>
</reference>
<evidence type="ECO:0000256" key="1">
    <source>
        <dbReference type="ARBA" id="ARBA00004123"/>
    </source>
</evidence>
<evidence type="ECO:0000256" key="3">
    <source>
        <dbReference type="ARBA" id="ARBA00023015"/>
    </source>
</evidence>
<accession>A0A1Y2B8A1</accession>
<gene>
    <name evidence="8" type="ORF">BCR39DRAFT_587720</name>
</gene>
<dbReference type="InterPro" id="IPR007219">
    <property type="entry name" value="XnlR_reg_dom"/>
</dbReference>
<evidence type="ECO:0000256" key="6">
    <source>
        <dbReference type="SAM" id="MobiDB-lite"/>
    </source>
</evidence>
<keyword evidence="2" id="KW-0479">Metal-binding</keyword>
<dbReference type="GO" id="GO:0005634">
    <property type="term" value="C:nucleus"/>
    <property type="evidence" value="ECO:0007669"/>
    <property type="project" value="UniProtKB-SubCell"/>
</dbReference>
<dbReference type="CDD" id="cd12148">
    <property type="entry name" value="fungal_TF_MHR"/>
    <property type="match status" value="1"/>
</dbReference>
<dbReference type="GO" id="GO:0006351">
    <property type="term" value="P:DNA-templated transcription"/>
    <property type="evidence" value="ECO:0007669"/>
    <property type="project" value="InterPro"/>
</dbReference>
<keyword evidence="5" id="KW-0539">Nucleus</keyword>
<sequence length="663" mass="73292">MQRLPPEGGIGNKRQRGNDEVRPLAATCISCRSRKVKCDSQKPVCGNCQKNNEGCQYPFRSKPGLRPGAGMELGRRTELVEERLQLYEAQLAEQEARLSSIPAWVWTTPHNPFPQTLPQNPLPESSDSTALDFSSLLDPIDTTGNPIGLSQLGGAVSPFPHSQHSSTEPHVLPPPDIVQALIQLFFAHIHPWAPIIAPEYHLAQFSQPWSIVVHAIVAVSLRLSSDPRLQERKDDYKQSAKHYVFTRAIESTSIQSAQALAILALDLLGSEQGPSAWGTLALLTRSAVHLGLSSEEEVCVVPTPFGPRTIPTLNRTLITPQAISWREDEERRRLFWLIFVLDRYACVSTGWDFALPDSEVRRRLPCSDALWATDKWHLSPNFTPILHMSGPPSPGIIDTLSPLAHLVAALDHCGRANTLQRQEIDPGDRQAVERRMDMTKTLTGAAKRWLMDIKLEGKIDSMSLIIQAIHHSTILKLNGYYAFSAATSTEPLEPWTSICLESCRGIVTLTRQASVIGLQSTSPLFTWSCWIAARLLFVHAYLTHQNDPGDDFDCIVGSMKGTSPYWGTASQYVKLLERAKRKWLNPSDPGTDGSGTGPSALPGAIQAILDLRRTAYDAMASNAEATPATTPPPDLDFSQLPAWAVQPILGDLHSWFDFPDMRM</sequence>
<evidence type="ECO:0000259" key="7">
    <source>
        <dbReference type="PROSITE" id="PS50048"/>
    </source>
</evidence>
<comment type="caution">
    <text evidence="8">The sequence shown here is derived from an EMBL/GenBank/DDBJ whole genome shotgun (WGS) entry which is preliminary data.</text>
</comment>
<dbReference type="Proteomes" id="UP000193986">
    <property type="component" value="Unassembled WGS sequence"/>
</dbReference>
<evidence type="ECO:0000256" key="2">
    <source>
        <dbReference type="ARBA" id="ARBA00022723"/>
    </source>
</evidence>
<name>A0A1Y2B8A1_9TREE</name>
<evidence type="ECO:0000256" key="5">
    <source>
        <dbReference type="ARBA" id="ARBA00023242"/>
    </source>
</evidence>
<dbReference type="SMART" id="SM00066">
    <property type="entry name" value="GAL4"/>
    <property type="match status" value="1"/>
</dbReference>
<dbReference type="Pfam" id="PF00172">
    <property type="entry name" value="Zn_clus"/>
    <property type="match status" value="1"/>
</dbReference>
<keyword evidence="3" id="KW-0805">Transcription regulation</keyword>
<dbReference type="Gene3D" id="4.10.240.10">
    <property type="entry name" value="Zn(2)-C6 fungal-type DNA-binding domain"/>
    <property type="match status" value="1"/>
</dbReference>
<dbReference type="InterPro" id="IPR050815">
    <property type="entry name" value="TF_fung"/>
</dbReference>
<dbReference type="InParanoid" id="A0A1Y2B8A1"/>
<evidence type="ECO:0000313" key="8">
    <source>
        <dbReference type="EMBL" id="ORY30760.1"/>
    </source>
</evidence>
<evidence type="ECO:0000256" key="4">
    <source>
        <dbReference type="ARBA" id="ARBA00023163"/>
    </source>
</evidence>
<dbReference type="PROSITE" id="PS50048">
    <property type="entry name" value="ZN2_CY6_FUNGAL_2"/>
    <property type="match status" value="1"/>
</dbReference>
<dbReference type="SUPFAM" id="SSF57701">
    <property type="entry name" value="Zn2/Cys6 DNA-binding domain"/>
    <property type="match status" value="1"/>
</dbReference>
<comment type="subcellular location">
    <subcellularLocation>
        <location evidence="1">Nucleus</location>
    </subcellularLocation>
</comment>
<organism evidence="8 9">
    <name type="scientific">Naematelia encephala</name>
    <dbReference type="NCBI Taxonomy" id="71784"/>
    <lineage>
        <taxon>Eukaryota</taxon>
        <taxon>Fungi</taxon>
        <taxon>Dikarya</taxon>
        <taxon>Basidiomycota</taxon>
        <taxon>Agaricomycotina</taxon>
        <taxon>Tremellomycetes</taxon>
        <taxon>Tremellales</taxon>
        <taxon>Naemateliaceae</taxon>
        <taxon>Naematelia</taxon>
    </lineage>
</organism>